<evidence type="ECO:0000313" key="5">
    <source>
        <dbReference type="Proteomes" id="UP000434052"/>
    </source>
</evidence>
<reference evidence="4 5" key="1">
    <citation type="submission" date="2018-06" db="EMBL/GenBank/DDBJ databases">
        <title>Complete genome of Desulfovibrio marinus P48SEP.</title>
        <authorList>
            <person name="Crispim J.S."/>
            <person name="Vidigal P.M.P."/>
            <person name="Silva L.C.F."/>
            <person name="Araujo L.C."/>
            <person name="Laguardia C.N."/>
            <person name="Dias R.S."/>
            <person name="Sousa M.P."/>
            <person name="Paula S.O."/>
            <person name="Silva C."/>
        </authorList>
    </citation>
    <scope>NUCLEOTIDE SEQUENCE [LARGE SCALE GENOMIC DNA]</scope>
    <source>
        <strain evidence="4 5">P48SEP</strain>
    </source>
</reference>
<dbReference type="SUPFAM" id="SSF52821">
    <property type="entry name" value="Rhodanese/Cell cycle control phosphatase"/>
    <property type="match status" value="1"/>
</dbReference>
<keyword evidence="1" id="KW-0732">Signal</keyword>
<dbReference type="RefSeq" id="WP_144307427.1">
    <property type="nucleotide sequence ID" value="NZ_CP039543.1"/>
</dbReference>
<evidence type="ECO:0000259" key="2">
    <source>
        <dbReference type="PROSITE" id="PS50206"/>
    </source>
</evidence>
<name>A0A6P1ZDU5_9BACT</name>
<dbReference type="Proteomes" id="UP000434052">
    <property type="component" value="Unassembled WGS sequence"/>
</dbReference>
<evidence type="ECO:0000313" key="6">
    <source>
        <dbReference type="Proteomes" id="UP000503251"/>
    </source>
</evidence>
<keyword evidence="6" id="KW-1185">Reference proteome</keyword>
<evidence type="ECO:0000313" key="3">
    <source>
        <dbReference type="EMBL" id="QJT10463.1"/>
    </source>
</evidence>
<feature type="domain" description="Rhodanese" evidence="2">
    <location>
        <begin position="41"/>
        <end position="92"/>
    </location>
</feature>
<dbReference type="Proteomes" id="UP000503251">
    <property type="component" value="Chromosome"/>
</dbReference>
<dbReference type="EMBL" id="QMIF01000025">
    <property type="protein sequence ID" value="TVM30333.1"/>
    <property type="molecule type" value="Genomic_DNA"/>
</dbReference>
<proteinExistence type="predicted"/>
<dbReference type="InterPro" id="IPR036873">
    <property type="entry name" value="Rhodanese-like_dom_sf"/>
</dbReference>
<dbReference type="OrthoDB" id="5422839at2"/>
<feature type="signal peptide" evidence="1">
    <location>
        <begin position="1"/>
        <end position="24"/>
    </location>
</feature>
<dbReference type="Pfam" id="PF00581">
    <property type="entry name" value="Rhodanese"/>
    <property type="match status" value="1"/>
</dbReference>
<feature type="chain" id="PRO_5030159354" evidence="1">
    <location>
        <begin position="25"/>
        <end position="92"/>
    </location>
</feature>
<dbReference type="AlphaFoldDB" id="A0A6P1ZDU5"/>
<protein>
    <submittedName>
        <fullName evidence="3">Rhodanese-like domain-containing protein</fullName>
    </submittedName>
</protein>
<dbReference type="Gene3D" id="3.40.250.10">
    <property type="entry name" value="Rhodanese-like domain"/>
    <property type="match status" value="1"/>
</dbReference>
<evidence type="ECO:0000256" key="1">
    <source>
        <dbReference type="SAM" id="SignalP"/>
    </source>
</evidence>
<dbReference type="EMBL" id="CP039543">
    <property type="protein sequence ID" value="QJT10463.1"/>
    <property type="molecule type" value="Genomic_DNA"/>
</dbReference>
<organism evidence="4 5">
    <name type="scientific">Oceanidesulfovibrio marinus</name>
    <dbReference type="NCBI Taxonomy" id="370038"/>
    <lineage>
        <taxon>Bacteria</taxon>
        <taxon>Pseudomonadati</taxon>
        <taxon>Thermodesulfobacteriota</taxon>
        <taxon>Desulfovibrionia</taxon>
        <taxon>Desulfovibrionales</taxon>
        <taxon>Desulfovibrionaceae</taxon>
        <taxon>Oceanidesulfovibrio</taxon>
    </lineage>
</organism>
<evidence type="ECO:0000313" key="4">
    <source>
        <dbReference type="EMBL" id="TVM30333.1"/>
    </source>
</evidence>
<reference evidence="3 6" key="2">
    <citation type="submission" date="2019-04" db="EMBL/GenBank/DDBJ databases">
        <title>Isolation and culture of sulfate reducing bacteria from the cold seep of the South China Sea.</title>
        <authorList>
            <person name="Sun C."/>
            <person name="Liu R."/>
        </authorList>
    </citation>
    <scope>NUCLEOTIDE SEQUENCE [LARGE SCALE GENOMIC DNA]</scope>
    <source>
        <strain evidence="3 6">CS1</strain>
    </source>
</reference>
<accession>A0A6P1ZDU5</accession>
<gene>
    <name evidence="4" type="ORF">DQK91_21280</name>
    <name evidence="3" type="ORF">E8L03_16685</name>
</gene>
<sequence length="92" mass="9930">MTHRAVLLILTLALVFGLAATATAADTVPRMDKDTLKSRLGDPNLTIFDVRSNSDWKGSEYKLPGARHLDPNAVDAAIGSLDPEAEYVLYCA</sequence>
<dbReference type="InterPro" id="IPR001763">
    <property type="entry name" value="Rhodanese-like_dom"/>
</dbReference>
<dbReference type="PROSITE" id="PS50206">
    <property type="entry name" value="RHODANESE_3"/>
    <property type="match status" value="1"/>
</dbReference>